<dbReference type="GO" id="GO:0015074">
    <property type="term" value="P:DNA integration"/>
    <property type="evidence" value="ECO:0007669"/>
    <property type="project" value="InterPro"/>
</dbReference>
<dbReference type="PANTHER" id="PTHR35004:SF6">
    <property type="entry name" value="TRANSPOSASE"/>
    <property type="match status" value="1"/>
</dbReference>
<dbReference type="GO" id="GO:0003676">
    <property type="term" value="F:nucleic acid binding"/>
    <property type="evidence" value="ECO:0007669"/>
    <property type="project" value="InterPro"/>
</dbReference>
<dbReference type="AlphaFoldDB" id="A0A3L0W6H8"/>
<dbReference type="PROSITE" id="PS50994">
    <property type="entry name" value="INTEGRASE"/>
    <property type="match status" value="1"/>
</dbReference>
<name>A0A3L0W6H8_ECOLX</name>
<dbReference type="EMBL" id="RNRV01000071">
    <property type="protein sequence ID" value="MHO07084.1"/>
    <property type="molecule type" value="Genomic_DNA"/>
</dbReference>
<evidence type="ECO:0000313" key="3">
    <source>
        <dbReference type="EMBL" id="MHO07084.1"/>
    </source>
</evidence>
<comment type="caution">
    <text evidence="3">The sequence shown here is derived from an EMBL/GenBank/DDBJ whole genome shotgun (WGS) entry which is preliminary data.</text>
</comment>
<feature type="region of interest" description="Disordered" evidence="1">
    <location>
        <begin position="630"/>
        <end position="663"/>
    </location>
</feature>
<dbReference type="InterPro" id="IPR012337">
    <property type="entry name" value="RNaseH-like_sf"/>
</dbReference>
<organism evidence="3">
    <name type="scientific">Escherichia coli</name>
    <dbReference type="NCBI Taxonomy" id="562"/>
    <lineage>
        <taxon>Bacteria</taxon>
        <taxon>Pseudomonadati</taxon>
        <taxon>Pseudomonadota</taxon>
        <taxon>Gammaproteobacteria</taxon>
        <taxon>Enterobacterales</taxon>
        <taxon>Enterobacteriaceae</taxon>
        <taxon>Escherichia</taxon>
    </lineage>
</organism>
<dbReference type="Pfam" id="PF09299">
    <property type="entry name" value="Mu-transpos_C"/>
    <property type="match status" value="1"/>
</dbReference>
<protein>
    <submittedName>
        <fullName evidence="3">Integrase</fullName>
    </submittedName>
</protein>
<dbReference type="InterPro" id="IPR036397">
    <property type="entry name" value="RNaseH_sf"/>
</dbReference>
<reference evidence="3" key="1">
    <citation type="submission" date="2018-10" db="EMBL/GenBank/DDBJ databases">
        <authorList>
            <consortium name="NARMS: The National Antimicrobial Resistance Monitoring System"/>
        </authorList>
    </citation>
    <scope>NUCLEOTIDE SEQUENCE [LARGE SCALE GENOMIC DNA]</scope>
    <source>
        <strain evidence="3">CVM N17EC0388</strain>
    </source>
</reference>
<feature type="domain" description="Integrase catalytic" evidence="2">
    <location>
        <begin position="282"/>
        <end position="490"/>
    </location>
</feature>
<evidence type="ECO:0000256" key="1">
    <source>
        <dbReference type="SAM" id="MobiDB-lite"/>
    </source>
</evidence>
<dbReference type="InterPro" id="IPR015378">
    <property type="entry name" value="Transposase-like_Mu_C"/>
</dbReference>
<dbReference type="SUPFAM" id="SSF53098">
    <property type="entry name" value="Ribonuclease H-like"/>
    <property type="match status" value="1"/>
</dbReference>
<dbReference type="PANTHER" id="PTHR35004">
    <property type="entry name" value="TRANSPOSASE RV3428C-RELATED"/>
    <property type="match status" value="1"/>
</dbReference>
<gene>
    <name evidence="3" type="ORF">D9F05_22570</name>
</gene>
<proteinExistence type="predicted"/>
<evidence type="ECO:0000259" key="2">
    <source>
        <dbReference type="PROSITE" id="PS50994"/>
    </source>
</evidence>
<accession>A0A3L0W6H8</accession>
<sequence length="679" mass="77863">MRCSHSKRYTRIFSHLFLLPQFCFSRRVSAMKLASFHTGVRLTLNSTRYRIDRILVSGECYLERLSDGGVLVKTKPELAALLAAGELSIESPNNRESNSDAGLSSRASRDLKALSKSQREEVLRKYEYIKEAISRLGKEPKAAGLGPVIETVSANIGEIRPPSATTVYRWWRRWLESGQDLMCLAPQYQKPSTQRKFSKDMMDELHALVERLWFSREKLPIQAVYDAFRHRINELNAERLKPLKIPSRAQFYRIVDQIDKYDAMAAREGKRAADKHFRATGAGAVTHHILERVEVDHTPLDVIVINERTGLADGRPTLTLLLCRHSRMVLGFSIGFEPPSELSVMRALRHAILSKAYVKEHYPDICHEWPAYGIPHTLICDNGLEFHSHQLRRVCAELNIELQFCPKQQPHYKGAVERFLGTLNRAVCHRIPGTTFSNIVHRGDYNSADMARITLADLKSLIHEWVIDIYHQEVHRATHRMPTAMWKDGLGMVEPMLPESLMQLNLILTKETTRRLSHQGVQVYHLFYNSAELGLLRIRSNARYDVSVRYDPEDMGAVWVYDELQGDYIHVPCTNPDYAEGLTLRQHDQILKDTKQRGLDEQDEEALLESKARFQQKIEDLSRNKLIRERKKAARDAMPVPPSWSSNPALERPKESDTTAESLFEPLNFKVVTRGQGDD</sequence>
<dbReference type="InterPro" id="IPR001584">
    <property type="entry name" value="Integrase_cat-core"/>
</dbReference>
<dbReference type="Gene3D" id="3.30.420.10">
    <property type="entry name" value="Ribonuclease H-like superfamily/Ribonuclease H"/>
    <property type="match status" value="1"/>
</dbReference>